<evidence type="ECO:0000256" key="2">
    <source>
        <dbReference type="ARBA" id="ARBA00023125"/>
    </source>
</evidence>
<feature type="domain" description="HTH gntR-type" evidence="5">
    <location>
        <begin position="33"/>
        <end position="100"/>
    </location>
</feature>
<dbReference type="RefSeq" id="WP_127763024.1">
    <property type="nucleotide sequence ID" value="NZ_SADE01000001.1"/>
</dbReference>
<dbReference type="PRINTS" id="PR00033">
    <property type="entry name" value="HTHASNC"/>
</dbReference>
<evidence type="ECO:0000313" key="6">
    <source>
        <dbReference type="EMBL" id="RVU37741.1"/>
    </source>
</evidence>
<dbReference type="InterPro" id="IPR036388">
    <property type="entry name" value="WH-like_DNA-bd_sf"/>
</dbReference>
<dbReference type="Pfam" id="PF07729">
    <property type="entry name" value="FCD"/>
    <property type="match status" value="1"/>
</dbReference>
<dbReference type="SUPFAM" id="SSF46785">
    <property type="entry name" value="Winged helix' DNA-binding domain"/>
    <property type="match status" value="1"/>
</dbReference>
<keyword evidence="2" id="KW-0238">DNA-binding</keyword>
<dbReference type="OrthoDB" id="9812290at2"/>
<dbReference type="PROSITE" id="PS50949">
    <property type="entry name" value="HTH_GNTR"/>
    <property type="match status" value="1"/>
</dbReference>
<dbReference type="SMART" id="SM00895">
    <property type="entry name" value="FCD"/>
    <property type="match status" value="1"/>
</dbReference>
<organism evidence="6 7">
    <name type="scientific">Hwanghaeella grinnelliae</name>
    <dbReference type="NCBI Taxonomy" id="2500179"/>
    <lineage>
        <taxon>Bacteria</taxon>
        <taxon>Pseudomonadati</taxon>
        <taxon>Pseudomonadota</taxon>
        <taxon>Alphaproteobacteria</taxon>
        <taxon>Rhodospirillales</taxon>
        <taxon>Rhodospirillaceae</taxon>
        <taxon>Hwanghaeella</taxon>
    </lineage>
</organism>
<dbReference type="InterPro" id="IPR036390">
    <property type="entry name" value="WH_DNA-bd_sf"/>
</dbReference>
<dbReference type="InterPro" id="IPR011711">
    <property type="entry name" value="GntR_C"/>
</dbReference>
<dbReference type="PANTHER" id="PTHR43537">
    <property type="entry name" value="TRANSCRIPTIONAL REGULATOR, GNTR FAMILY"/>
    <property type="match status" value="1"/>
</dbReference>
<proteinExistence type="predicted"/>
<keyword evidence="1" id="KW-0805">Transcription regulation</keyword>
<dbReference type="Gene3D" id="1.10.10.10">
    <property type="entry name" value="Winged helix-like DNA-binding domain superfamily/Winged helix DNA-binding domain"/>
    <property type="match status" value="1"/>
</dbReference>
<dbReference type="PANTHER" id="PTHR43537:SF5">
    <property type="entry name" value="UXU OPERON TRANSCRIPTIONAL REGULATOR"/>
    <property type="match status" value="1"/>
</dbReference>
<dbReference type="InterPro" id="IPR000524">
    <property type="entry name" value="Tscrpt_reg_HTH_GntR"/>
</dbReference>
<feature type="region of interest" description="Disordered" evidence="4">
    <location>
        <begin position="1"/>
        <end position="35"/>
    </location>
</feature>
<dbReference type="AlphaFoldDB" id="A0A437QTB3"/>
<dbReference type="InterPro" id="IPR008920">
    <property type="entry name" value="TF_FadR/GntR_C"/>
</dbReference>
<evidence type="ECO:0000313" key="7">
    <source>
        <dbReference type="Proteomes" id="UP000287447"/>
    </source>
</evidence>
<dbReference type="GO" id="GO:0003700">
    <property type="term" value="F:DNA-binding transcription factor activity"/>
    <property type="evidence" value="ECO:0007669"/>
    <property type="project" value="InterPro"/>
</dbReference>
<dbReference type="InterPro" id="IPR000485">
    <property type="entry name" value="AsnC-type_HTH_dom"/>
</dbReference>
<name>A0A437QTB3_9PROT</name>
<dbReference type="PRINTS" id="PR00035">
    <property type="entry name" value="HTHGNTR"/>
</dbReference>
<accession>A0A437QTB3</accession>
<dbReference type="Pfam" id="PF00392">
    <property type="entry name" value="GntR"/>
    <property type="match status" value="1"/>
</dbReference>
<reference evidence="7" key="1">
    <citation type="submission" date="2019-01" db="EMBL/GenBank/DDBJ databases">
        <title>Gri0909 isolated from a small marine red alga.</title>
        <authorList>
            <person name="Kim J."/>
            <person name="Jeong S.E."/>
            <person name="Jeon C.O."/>
        </authorList>
    </citation>
    <scope>NUCLEOTIDE SEQUENCE [LARGE SCALE GENOMIC DNA]</scope>
    <source>
        <strain evidence="7">Gri0909</strain>
    </source>
</reference>
<gene>
    <name evidence="6" type="ORF">EOI86_00070</name>
</gene>
<dbReference type="SMART" id="SM00345">
    <property type="entry name" value="HTH_GNTR"/>
    <property type="match status" value="1"/>
</dbReference>
<dbReference type="Proteomes" id="UP000287447">
    <property type="component" value="Unassembled WGS sequence"/>
</dbReference>
<comment type="caution">
    <text evidence="6">The sequence shown here is derived from an EMBL/GenBank/DDBJ whole genome shotgun (WGS) entry which is preliminary data.</text>
</comment>
<evidence type="ECO:0000256" key="3">
    <source>
        <dbReference type="ARBA" id="ARBA00023163"/>
    </source>
</evidence>
<evidence type="ECO:0000259" key="5">
    <source>
        <dbReference type="PROSITE" id="PS50949"/>
    </source>
</evidence>
<sequence length="245" mass="26913">MKTNQKSGGASKPGPRASDDGETGSASLTGRTDGLSGNVYQQIRNAIVSGELVPGQRVTETKLAESLNVSRTPIREAVQRLETEGVLRHSPRQGLIVRQLEYQEVVELYAMRLVLESTAAGLSAQQATDPEIEILSDIVDMEGTVETGDAEQSINYNKVFHETLAQSAHNRYLIDSIRSLDNSMILLGGSTLVSEGRRKQAVQEHRAVVEAIKQRDTEAARDAMAHHIKGAQRKRLQIIMRSRTE</sequence>
<dbReference type="CDD" id="cd07377">
    <property type="entry name" value="WHTH_GntR"/>
    <property type="match status" value="1"/>
</dbReference>
<keyword evidence="7" id="KW-1185">Reference proteome</keyword>
<dbReference type="GO" id="GO:0043565">
    <property type="term" value="F:sequence-specific DNA binding"/>
    <property type="evidence" value="ECO:0007669"/>
    <property type="project" value="InterPro"/>
</dbReference>
<evidence type="ECO:0000256" key="1">
    <source>
        <dbReference type="ARBA" id="ARBA00023015"/>
    </source>
</evidence>
<keyword evidence="3" id="KW-0804">Transcription</keyword>
<protein>
    <submittedName>
        <fullName evidence="6">GntR family transcriptional regulator</fullName>
    </submittedName>
</protein>
<evidence type="ECO:0000256" key="4">
    <source>
        <dbReference type="SAM" id="MobiDB-lite"/>
    </source>
</evidence>
<dbReference type="Gene3D" id="1.20.120.530">
    <property type="entry name" value="GntR ligand-binding domain-like"/>
    <property type="match status" value="1"/>
</dbReference>
<dbReference type="SUPFAM" id="SSF48008">
    <property type="entry name" value="GntR ligand-binding domain-like"/>
    <property type="match status" value="1"/>
</dbReference>
<dbReference type="EMBL" id="SADE01000001">
    <property type="protein sequence ID" value="RVU37741.1"/>
    <property type="molecule type" value="Genomic_DNA"/>
</dbReference>